<dbReference type="AlphaFoldDB" id="A0A2R6R4K2"/>
<dbReference type="PANTHER" id="PTHR26312:SF168">
    <property type="entry name" value="OS06G0606700 PROTEIN"/>
    <property type="match status" value="1"/>
</dbReference>
<dbReference type="OrthoDB" id="439046at2759"/>
<organism evidence="2 3">
    <name type="scientific">Actinidia chinensis var. chinensis</name>
    <name type="common">Chinese soft-hair kiwi</name>
    <dbReference type="NCBI Taxonomy" id="1590841"/>
    <lineage>
        <taxon>Eukaryota</taxon>
        <taxon>Viridiplantae</taxon>
        <taxon>Streptophyta</taxon>
        <taxon>Embryophyta</taxon>
        <taxon>Tracheophyta</taxon>
        <taxon>Spermatophyta</taxon>
        <taxon>Magnoliopsida</taxon>
        <taxon>eudicotyledons</taxon>
        <taxon>Gunneridae</taxon>
        <taxon>Pentapetalae</taxon>
        <taxon>asterids</taxon>
        <taxon>Ericales</taxon>
        <taxon>Actinidiaceae</taxon>
        <taxon>Actinidia</taxon>
    </lineage>
</organism>
<evidence type="ECO:0000313" key="3">
    <source>
        <dbReference type="Proteomes" id="UP000241394"/>
    </source>
</evidence>
<protein>
    <submittedName>
        <fullName evidence="2">Tetratricopeptide repeat protein</fullName>
    </submittedName>
</protein>
<proteinExistence type="predicted"/>
<gene>
    <name evidence="2" type="ORF">CEY00_Acc09966</name>
</gene>
<comment type="caution">
    <text evidence="2">The sequence shown here is derived from an EMBL/GenBank/DDBJ whole genome shotgun (WGS) entry which is preliminary data.</text>
</comment>
<dbReference type="InParanoid" id="A0A2R6R4K2"/>
<dbReference type="SUPFAM" id="SSF48452">
    <property type="entry name" value="TPR-like"/>
    <property type="match status" value="1"/>
</dbReference>
<dbReference type="PANTHER" id="PTHR26312">
    <property type="entry name" value="TETRATRICOPEPTIDE REPEAT PROTEIN 5"/>
    <property type="match status" value="1"/>
</dbReference>
<dbReference type="Gramene" id="PSS20927">
    <property type="protein sequence ID" value="PSS20927"/>
    <property type="gene ID" value="CEY00_Acc09966"/>
</dbReference>
<evidence type="ECO:0000256" key="1">
    <source>
        <dbReference type="SAM" id="MobiDB-lite"/>
    </source>
</evidence>
<dbReference type="Gene3D" id="1.25.40.10">
    <property type="entry name" value="Tetratricopeptide repeat domain"/>
    <property type="match status" value="1"/>
</dbReference>
<evidence type="ECO:0000313" key="2">
    <source>
        <dbReference type="EMBL" id="PSS20927.1"/>
    </source>
</evidence>
<dbReference type="InterPro" id="IPR011990">
    <property type="entry name" value="TPR-like_helical_dom_sf"/>
</dbReference>
<reference evidence="2 3" key="1">
    <citation type="submission" date="2017-07" db="EMBL/GenBank/DDBJ databases">
        <title>An improved, manually edited Actinidia chinensis var. chinensis (kiwifruit) genome highlights the challenges associated with draft genomes and gene prediction in plants.</title>
        <authorList>
            <person name="Pilkington S."/>
            <person name="Crowhurst R."/>
            <person name="Hilario E."/>
            <person name="Nardozza S."/>
            <person name="Fraser L."/>
            <person name="Peng Y."/>
            <person name="Gunaseelan K."/>
            <person name="Simpson R."/>
            <person name="Tahir J."/>
            <person name="Deroles S."/>
            <person name="Templeton K."/>
            <person name="Luo Z."/>
            <person name="Davy M."/>
            <person name="Cheng C."/>
            <person name="Mcneilage M."/>
            <person name="Scaglione D."/>
            <person name="Liu Y."/>
            <person name="Zhang Q."/>
            <person name="Datson P."/>
            <person name="De Silva N."/>
            <person name="Gardiner S."/>
            <person name="Bassett H."/>
            <person name="Chagne D."/>
            <person name="Mccallum J."/>
            <person name="Dzierzon H."/>
            <person name="Deng C."/>
            <person name="Wang Y.-Y."/>
            <person name="Barron N."/>
            <person name="Manako K."/>
            <person name="Bowen J."/>
            <person name="Foster T."/>
            <person name="Erridge Z."/>
            <person name="Tiffin H."/>
            <person name="Waite C."/>
            <person name="Davies K."/>
            <person name="Grierson E."/>
            <person name="Laing W."/>
            <person name="Kirk R."/>
            <person name="Chen X."/>
            <person name="Wood M."/>
            <person name="Montefiori M."/>
            <person name="Brummell D."/>
            <person name="Schwinn K."/>
            <person name="Catanach A."/>
            <person name="Fullerton C."/>
            <person name="Li D."/>
            <person name="Meiyalaghan S."/>
            <person name="Nieuwenhuizen N."/>
            <person name="Read N."/>
            <person name="Prakash R."/>
            <person name="Hunter D."/>
            <person name="Zhang H."/>
            <person name="Mckenzie M."/>
            <person name="Knabel M."/>
            <person name="Harris A."/>
            <person name="Allan A."/>
            <person name="Chen A."/>
            <person name="Janssen B."/>
            <person name="Plunkett B."/>
            <person name="Dwamena C."/>
            <person name="Voogd C."/>
            <person name="Leif D."/>
            <person name="Lafferty D."/>
            <person name="Souleyre E."/>
            <person name="Varkonyi-Gasic E."/>
            <person name="Gambi F."/>
            <person name="Hanley J."/>
            <person name="Yao J.-L."/>
            <person name="Cheung J."/>
            <person name="David K."/>
            <person name="Warren B."/>
            <person name="Marsh K."/>
            <person name="Snowden K."/>
            <person name="Lin-Wang K."/>
            <person name="Brian L."/>
            <person name="Martinez-Sanchez M."/>
            <person name="Wang M."/>
            <person name="Ileperuma N."/>
            <person name="Macnee N."/>
            <person name="Campin R."/>
            <person name="Mcatee P."/>
            <person name="Drummond R."/>
            <person name="Espley R."/>
            <person name="Ireland H."/>
            <person name="Wu R."/>
            <person name="Atkinson R."/>
            <person name="Karunairetnam S."/>
            <person name="Bulley S."/>
            <person name="Chunkath S."/>
            <person name="Hanley Z."/>
            <person name="Storey R."/>
            <person name="Thrimawithana A."/>
            <person name="Thomson S."/>
            <person name="David C."/>
            <person name="Testolin R."/>
        </authorList>
    </citation>
    <scope>NUCLEOTIDE SEQUENCE [LARGE SCALE GENOMIC DNA]</scope>
    <source>
        <strain evidence="3">cv. Red5</strain>
        <tissue evidence="2">Young leaf</tissue>
    </source>
</reference>
<dbReference type="FunCoup" id="A0A2R6R4K2">
    <property type="interactions" value="26"/>
</dbReference>
<feature type="compositionally biased region" description="Acidic residues" evidence="1">
    <location>
        <begin position="255"/>
        <end position="270"/>
    </location>
</feature>
<feature type="compositionally biased region" description="Basic and acidic residues" evidence="1">
    <location>
        <begin position="271"/>
        <end position="280"/>
    </location>
</feature>
<keyword evidence="3" id="KW-1185">Reference proteome</keyword>
<name>A0A2R6R4K2_ACTCC</name>
<feature type="region of interest" description="Disordered" evidence="1">
    <location>
        <begin position="255"/>
        <end position="280"/>
    </location>
</feature>
<accession>A0A2R6R4K2</accession>
<reference evidence="3" key="2">
    <citation type="journal article" date="2018" name="BMC Genomics">
        <title>A manually annotated Actinidia chinensis var. chinensis (kiwifruit) genome highlights the challenges associated with draft genomes and gene prediction in plants.</title>
        <authorList>
            <person name="Pilkington S.M."/>
            <person name="Crowhurst R."/>
            <person name="Hilario E."/>
            <person name="Nardozza S."/>
            <person name="Fraser L."/>
            <person name="Peng Y."/>
            <person name="Gunaseelan K."/>
            <person name="Simpson R."/>
            <person name="Tahir J."/>
            <person name="Deroles S.C."/>
            <person name="Templeton K."/>
            <person name="Luo Z."/>
            <person name="Davy M."/>
            <person name="Cheng C."/>
            <person name="McNeilage M."/>
            <person name="Scaglione D."/>
            <person name="Liu Y."/>
            <person name="Zhang Q."/>
            <person name="Datson P."/>
            <person name="De Silva N."/>
            <person name="Gardiner S.E."/>
            <person name="Bassett H."/>
            <person name="Chagne D."/>
            <person name="McCallum J."/>
            <person name="Dzierzon H."/>
            <person name="Deng C."/>
            <person name="Wang Y.Y."/>
            <person name="Barron L."/>
            <person name="Manako K."/>
            <person name="Bowen J."/>
            <person name="Foster T.M."/>
            <person name="Erridge Z.A."/>
            <person name="Tiffin H."/>
            <person name="Waite C.N."/>
            <person name="Davies K.M."/>
            <person name="Grierson E.P."/>
            <person name="Laing W.A."/>
            <person name="Kirk R."/>
            <person name="Chen X."/>
            <person name="Wood M."/>
            <person name="Montefiori M."/>
            <person name="Brummell D.A."/>
            <person name="Schwinn K.E."/>
            <person name="Catanach A."/>
            <person name="Fullerton C."/>
            <person name="Li D."/>
            <person name="Meiyalaghan S."/>
            <person name="Nieuwenhuizen N."/>
            <person name="Read N."/>
            <person name="Prakash R."/>
            <person name="Hunter D."/>
            <person name="Zhang H."/>
            <person name="McKenzie M."/>
            <person name="Knabel M."/>
            <person name="Harris A."/>
            <person name="Allan A.C."/>
            <person name="Gleave A."/>
            <person name="Chen A."/>
            <person name="Janssen B.J."/>
            <person name="Plunkett B."/>
            <person name="Ampomah-Dwamena C."/>
            <person name="Voogd C."/>
            <person name="Leif D."/>
            <person name="Lafferty D."/>
            <person name="Souleyre E.J.F."/>
            <person name="Varkonyi-Gasic E."/>
            <person name="Gambi F."/>
            <person name="Hanley J."/>
            <person name="Yao J.L."/>
            <person name="Cheung J."/>
            <person name="David K.M."/>
            <person name="Warren B."/>
            <person name="Marsh K."/>
            <person name="Snowden K.C."/>
            <person name="Lin-Wang K."/>
            <person name="Brian L."/>
            <person name="Martinez-Sanchez M."/>
            <person name="Wang M."/>
            <person name="Ileperuma N."/>
            <person name="Macnee N."/>
            <person name="Campin R."/>
            <person name="McAtee P."/>
            <person name="Drummond R.S.M."/>
            <person name="Espley R.V."/>
            <person name="Ireland H.S."/>
            <person name="Wu R."/>
            <person name="Atkinson R.G."/>
            <person name="Karunairetnam S."/>
            <person name="Bulley S."/>
            <person name="Chunkath S."/>
            <person name="Hanley Z."/>
            <person name="Storey R."/>
            <person name="Thrimawithana A.H."/>
            <person name="Thomson S."/>
            <person name="David C."/>
            <person name="Testolin R."/>
            <person name="Huang H."/>
            <person name="Hellens R.P."/>
            <person name="Schaffer R.J."/>
        </authorList>
    </citation>
    <scope>NUCLEOTIDE SEQUENCE [LARGE SCALE GENOMIC DNA]</scope>
    <source>
        <strain evidence="3">cv. Red5</strain>
    </source>
</reference>
<dbReference type="OMA" id="CEESALI"/>
<sequence>MLLRSASTPLLNSWLPHSKDSSPSPDYETASQITRSRSLSVSMVLNSPISSSEFSKKNMTRALSETDLLSVSLPKRKPFGLPAIAVEDEESESGMFSRSESLGSLDRVLLLGSGLDQESCVGGGGGGGGGCWIGGGGGGRSDGGDGRWDSNHSHESTEVYYRMMIEANPGNALILSNYARFLKEVRGDLVKAEEYCGRAILVNPSDGNVLSLYADLIWQAHKDAPRAESYFDQAVKAAPDDCYVLASYARFLWDAEEDEEEEEEEEEKEKEEDNVLKREDGRSIYLSPPSFFQGAPPLPPIAAAS</sequence>
<dbReference type="Proteomes" id="UP000241394">
    <property type="component" value="Chromosome LG9"/>
</dbReference>
<dbReference type="EMBL" id="NKQK01000009">
    <property type="protein sequence ID" value="PSS20927.1"/>
    <property type="molecule type" value="Genomic_DNA"/>
</dbReference>